<dbReference type="AlphaFoldDB" id="A0AAP6GDK3"/>
<comment type="caution">
    <text evidence="2">The sequence shown here is derived from an EMBL/GenBank/DDBJ whole genome shotgun (WGS) entry which is preliminary data.</text>
</comment>
<proteinExistence type="predicted"/>
<keyword evidence="1" id="KW-0812">Transmembrane</keyword>
<accession>A0AAP6GDK3</accession>
<evidence type="ECO:0000313" key="3">
    <source>
        <dbReference type="Proteomes" id="UP001285835"/>
    </source>
</evidence>
<evidence type="ECO:0000256" key="1">
    <source>
        <dbReference type="SAM" id="Phobius"/>
    </source>
</evidence>
<dbReference type="EMBL" id="JAWZXF010000016">
    <property type="protein sequence ID" value="MDX7923193.1"/>
    <property type="molecule type" value="Genomic_DNA"/>
</dbReference>
<sequence length="127" mass="14194">MESIVSTRPVAGVLGEQQGLFMDLSPFYHASATVCIQILIGYRFGHWGYGGLMGCIWFVAREQTQAEYRWIALFGQGRRINMPWWGGFDPSVWELGSVLDFLVPIAVCTLVFVVARRTSRQTCGSGL</sequence>
<dbReference type="RefSeq" id="WP_319917528.1">
    <property type="nucleotide sequence ID" value="NZ_JAWZXF010000016.1"/>
</dbReference>
<name>A0AAP6GDK3_AERME</name>
<keyword evidence="1" id="KW-1133">Transmembrane helix</keyword>
<feature type="transmembrane region" description="Helical" evidence="1">
    <location>
        <begin position="92"/>
        <end position="115"/>
    </location>
</feature>
<keyword evidence="1" id="KW-0472">Membrane</keyword>
<reference evidence="2" key="1">
    <citation type="submission" date="2023-11" db="EMBL/GenBank/DDBJ databases">
        <title>WGS of Aeromonas in Northern Israel.</title>
        <authorList>
            <person name="Hershko Y."/>
        </authorList>
    </citation>
    <scope>NUCLEOTIDE SEQUENCE</scope>
    <source>
        <strain evidence="2">02297</strain>
    </source>
</reference>
<dbReference type="Proteomes" id="UP001285835">
    <property type="component" value="Unassembled WGS sequence"/>
</dbReference>
<evidence type="ECO:0000313" key="2">
    <source>
        <dbReference type="EMBL" id="MDX7923193.1"/>
    </source>
</evidence>
<protein>
    <submittedName>
        <fullName evidence="2">Uncharacterized protein</fullName>
    </submittedName>
</protein>
<organism evidence="2 3">
    <name type="scientific">Aeromonas media</name>
    <dbReference type="NCBI Taxonomy" id="651"/>
    <lineage>
        <taxon>Bacteria</taxon>
        <taxon>Pseudomonadati</taxon>
        <taxon>Pseudomonadota</taxon>
        <taxon>Gammaproteobacteria</taxon>
        <taxon>Aeromonadales</taxon>
        <taxon>Aeromonadaceae</taxon>
        <taxon>Aeromonas</taxon>
    </lineage>
</organism>
<gene>
    <name evidence="2" type="ORF">SJS82_14785</name>
</gene>